<dbReference type="AlphaFoldDB" id="A0A445DQP7"/>
<name>A0A445DQP7_ARAHY</name>
<accession>A0A445DQP7</accession>
<keyword evidence="1" id="KW-0812">Transmembrane</keyword>
<evidence type="ECO:0000313" key="2">
    <source>
        <dbReference type="EMBL" id="RYR65494.1"/>
    </source>
</evidence>
<dbReference type="EMBL" id="SDMP01000003">
    <property type="protein sequence ID" value="RYR65494.1"/>
    <property type="molecule type" value="Genomic_DNA"/>
</dbReference>
<evidence type="ECO:0000313" key="3">
    <source>
        <dbReference type="Proteomes" id="UP000289738"/>
    </source>
</evidence>
<feature type="transmembrane region" description="Helical" evidence="1">
    <location>
        <begin position="48"/>
        <end position="65"/>
    </location>
</feature>
<keyword evidence="3" id="KW-1185">Reference proteome</keyword>
<proteinExistence type="predicted"/>
<comment type="caution">
    <text evidence="2">The sequence shown here is derived from an EMBL/GenBank/DDBJ whole genome shotgun (WGS) entry which is preliminary data.</text>
</comment>
<gene>
    <name evidence="2" type="ORF">Ahy_A03g011423</name>
</gene>
<evidence type="ECO:0000256" key="1">
    <source>
        <dbReference type="SAM" id="Phobius"/>
    </source>
</evidence>
<dbReference type="Proteomes" id="UP000289738">
    <property type="component" value="Chromosome A03"/>
</dbReference>
<organism evidence="2 3">
    <name type="scientific">Arachis hypogaea</name>
    <name type="common">Peanut</name>
    <dbReference type="NCBI Taxonomy" id="3818"/>
    <lineage>
        <taxon>Eukaryota</taxon>
        <taxon>Viridiplantae</taxon>
        <taxon>Streptophyta</taxon>
        <taxon>Embryophyta</taxon>
        <taxon>Tracheophyta</taxon>
        <taxon>Spermatophyta</taxon>
        <taxon>Magnoliopsida</taxon>
        <taxon>eudicotyledons</taxon>
        <taxon>Gunneridae</taxon>
        <taxon>Pentapetalae</taxon>
        <taxon>rosids</taxon>
        <taxon>fabids</taxon>
        <taxon>Fabales</taxon>
        <taxon>Fabaceae</taxon>
        <taxon>Papilionoideae</taxon>
        <taxon>50 kb inversion clade</taxon>
        <taxon>dalbergioids sensu lato</taxon>
        <taxon>Dalbergieae</taxon>
        <taxon>Pterocarpus clade</taxon>
        <taxon>Arachis</taxon>
    </lineage>
</organism>
<keyword evidence="1" id="KW-1133">Transmembrane helix</keyword>
<protein>
    <submittedName>
        <fullName evidence="2">Uncharacterized protein</fullName>
    </submittedName>
</protein>
<reference evidence="2 3" key="1">
    <citation type="submission" date="2019-01" db="EMBL/GenBank/DDBJ databases">
        <title>Sequencing of cultivated peanut Arachis hypogaea provides insights into genome evolution and oil improvement.</title>
        <authorList>
            <person name="Chen X."/>
        </authorList>
    </citation>
    <scope>NUCLEOTIDE SEQUENCE [LARGE SCALE GENOMIC DNA]</scope>
    <source>
        <strain evidence="3">cv. Fuhuasheng</strain>
        <tissue evidence="2">Leaves</tissue>
    </source>
</reference>
<sequence length="70" mass="8830">MRLPYACTRQRCPDQAWNTRLRQRPRLRRRRATPHTRPHRPPHLRFRCFVRFYSLGFLFFLYFVLCNHLE</sequence>
<keyword evidence="1" id="KW-0472">Membrane</keyword>